<name>Q2W6J8_PARM1</name>
<evidence type="ECO:0000313" key="2">
    <source>
        <dbReference type="Proteomes" id="UP000007058"/>
    </source>
</evidence>
<dbReference type="AlphaFoldDB" id="Q2W6J8"/>
<protein>
    <submittedName>
        <fullName evidence="1">Uncharacterized protein</fullName>
    </submittedName>
</protein>
<dbReference type="EMBL" id="AP007255">
    <property type="protein sequence ID" value="BAE50527.1"/>
    <property type="molecule type" value="Genomic_DNA"/>
</dbReference>
<gene>
    <name evidence="1" type="ordered locus">amb1723</name>
</gene>
<accession>Q2W6J8</accession>
<reference evidence="1 2" key="1">
    <citation type="journal article" date="2005" name="DNA Res.">
        <title>Complete genome sequence of the facultative anaerobic magnetotactic bacterium Magnetospirillum sp. strain AMB-1.</title>
        <authorList>
            <person name="Matsunaga T."/>
            <person name="Okamura Y."/>
            <person name="Fukuda Y."/>
            <person name="Wahyudi A.T."/>
            <person name="Murase Y."/>
            <person name="Takeyama H."/>
        </authorList>
    </citation>
    <scope>NUCLEOTIDE SEQUENCE [LARGE SCALE GENOMIC DNA]</scope>
    <source>
        <strain evidence="2">ATCC 700264 / AMB-1</strain>
    </source>
</reference>
<dbReference type="Proteomes" id="UP000007058">
    <property type="component" value="Chromosome"/>
</dbReference>
<proteinExistence type="predicted"/>
<sequence>MAMMGEDNMKVYSALAAMALFLVTTEAVAEGKISLEAIDRKGKPVPQAVFKAELCGSPVVQTEAVIADAKGRAKIAIPGKAKVACGIIVNGKRVPGDYEYRAGMNYAVPSD</sequence>
<dbReference type="HOGENOM" id="CLU_2155271_0_0_5"/>
<evidence type="ECO:0000313" key="1">
    <source>
        <dbReference type="EMBL" id="BAE50527.1"/>
    </source>
</evidence>
<organism evidence="1 2">
    <name type="scientific">Paramagnetospirillum magneticum (strain ATCC 700264 / AMB-1)</name>
    <name type="common">Magnetospirillum magneticum</name>
    <dbReference type="NCBI Taxonomy" id="342108"/>
    <lineage>
        <taxon>Bacteria</taxon>
        <taxon>Pseudomonadati</taxon>
        <taxon>Pseudomonadota</taxon>
        <taxon>Alphaproteobacteria</taxon>
        <taxon>Rhodospirillales</taxon>
        <taxon>Magnetospirillaceae</taxon>
        <taxon>Paramagnetospirillum</taxon>
    </lineage>
</organism>
<dbReference type="KEGG" id="mag:amb1723"/>
<keyword evidence="2" id="KW-1185">Reference proteome</keyword>